<dbReference type="CDD" id="cd17574">
    <property type="entry name" value="REC_OmpR"/>
    <property type="match status" value="1"/>
</dbReference>
<dbReference type="InterPro" id="IPR011006">
    <property type="entry name" value="CheY-like_superfamily"/>
</dbReference>
<dbReference type="SMART" id="SM00862">
    <property type="entry name" value="Trans_reg_C"/>
    <property type="match status" value="1"/>
</dbReference>
<proteinExistence type="predicted"/>
<dbReference type="AlphaFoldDB" id="A0A848M224"/>
<keyword evidence="1 6" id="KW-0597">Phosphoprotein</keyword>
<dbReference type="GO" id="GO:0000156">
    <property type="term" value="F:phosphorelay response regulator activity"/>
    <property type="evidence" value="ECO:0007669"/>
    <property type="project" value="TreeGrafter"/>
</dbReference>
<dbReference type="GO" id="GO:0005829">
    <property type="term" value="C:cytosol"/>
    <property type="evidence" value="ECO:0007669"/>
    <property type="project" value="TreeGrafter"/>
</dbReference>
<comment type="caution">
    <text evidence="10">The sequence shown here is derived from an EMBL/GenBank/DDBJ whole genome shotgun (WGS) entry which is preliminary data.</text>
</comment>
<evidence type="ECO:0000259" key="9">
    <source>
        <dbReference type="PROSITE" id="PS51755"/>
    </source>
</evidence>
<dbReference type="SMART" id="SM00448">
    <property type="entry name" value="REC"/>
    <property type="match status" value="1"/>
</dbReference>
<evidence type="ECO:0000313" key="11">
    <source>
        <dbReference type="Proteomes" id="UP000565468"/>
    </source>
</evidence>
<dbReference type="Pfam" id="PF00486">
    <property type="entry name" value="Trans_reg_C"/>
    <property type="match status" value="1"/>
</dbReference>
<evidence type="ECO:0000256" key="1">
    <source>
        <dbReference type="ARBA" id="ARBA00022553"/>
    </source>
</evidence>
<dbReference type="Gene3D" id="1.10.10.10">
    <property type="entry name" value="Winged helix-like DNA-binding domain superfamily/Winged helix DNA-binding domain"/>
    <property type="match status" value="1"/>
</dbReference>
<feature type="domain" description="OmpR/PhoB-type" evidence="9">
    <location>
        <begin position="124"/>
        <end position="226"/>
    </location>
</feature>
<keyword evidence="5" id="KW-0804">Transcription</keyword>
<dbReference type="GO" id="GO:0000976">
    <property type="term" value="F:transcription cis-regulatory region binding"/>
    <property type="evidence" value="ECO:0007669"/>
    <property type="project" value="TreeGrafter"/>
</dbReference>
<dbReference type="Proteomes" id="UP000565468">
    <property type="component" value="Unassembled WGS sequence"/>
</dbReference>
<organism evidence="10 11">
    <name type="scientific">Paenibacillus lemnae</name>
    <dbReference type="NCBI Taxonomy" id="1330551"/>
    <lineage>
        <taxon>Bacteria</taxon>
        <taxon>Bacillati</taxon>
        <taxon>Bacillota</taxon>
        <taxon>Bacilli</taxon>
        <taxon>Bacillales</taxon>
        <taxon>Paenibacillaceae</taxon>
        <taxon>Paenibacillus</taxon>
    </lineage>
</organism>
<dbReference type="PANTHER" id="PTHR48111:SF73">
    <property type="entry name" value="ALKALINE PHOSPHATASE SYNTHESIS TRANSCRIPTIONAL REGULATORY PROTEIN PHOP"/>
    <property type="match status" value="1"/>
</dbReference>
<keyword evidence="2" id="KW-0902">Two-component regulatory system</keyword>
<dbReference type="Pfam" id="PF00072">
    <property type="entry name" value="Response_reg"/>
    <property type="match status" value="1"/>
</dbReference>
<evidence type="ECO:0000313" key="10">
    <source>
        <dbReference type="EMBL" id="NMO94616.1"/>
    </source>
</evidence>
<name>A0A848M224_PAELE</name>
<evidence type="ECO:0000256" key="7">
    <source>
        <dbReference type="PROSITE-ProRule" id="PRU01091"/>
    </source>
</evidence>
<dbReference type="PROSITE" id="PS50110">
    <property type="entry name" value="RESPONSE_REGULATORY"/>
    <property type="match status" value="1"/>
</dbReference>
<reference evidence="10 11" key="1">
    <citation type="submission" date="2020-04" db="EMBL/GenBank/DDBJ databases">
        <title>Paenibacillus algicola sp. nov., a novel marine bacterium producing alginate lyase.</title>
        <authorList>
            <person name="Huang H."/>
        </authorList>
    </citation>
    <scope>NUCLEOTIDE SEQUENCE [LARGE SCALE GENOMIC DNA]</scope>
    <source>
        <strain evidence="10 11">L7-75</strain>
    </source>
</reference>
<evidence type="ECO:0000256" key="2">
    <source>
        <dbReference type="ARBA" id="ARBA00023012"/>
    </source>
</evidence>
<evidence type="ECO:0000259" key="8">
    <source>
        <dbReference type="PROSITE" id="PS50110"/>
    </source>
</evidence>
<protein>
    <submittedName>
        <fullName evidence="10">Response regulator transcription factor</fullName>
    </submittedName>
</protein>
<dbReference type="PROSITE" id="PS51755">
    <property type="entry name" value="OMPR_PHOB"/>
    <property type="match status" value="1"/>
</dbReference>
<sequence>MQILIAEDDTEIRNVLDVYFAREGWEVDTTGNGHEALQKYDYKKHDLVILDLKLEGLEGEKVCTMIREKSNVPVIMLTSKSLESDIIHGFNLGADDYVVKPFRVKEVVARVKAVARRVSAKEASPVVSFDNGALKIDFSCAEAVVEGRRVKLTNTEFKLLSVLMKEPLKVYSRSELMYKALGYRAQEDGRISLDVHVKNLRKKIEKDSRRPKYVETVIGMGYRFAVQPDT</sequence>
<dbReference type="InterPro" id="IPR001789">
    <property type="entry name" value="Sig_transdc_resp-reg_receiver"/>
</dbReference>
<dbReference type="PANTHER" id="PTHR48111">
    <property type="entry name" value="REGULATOR OF RPOS"/>
    <property type="match status" value="1"/>
</dbReference>
<evidence type="ECO:0000256" key="4">
    <source>
        <dbReference type="ARBA" id="ARBA00023125"/>
    </source>
</evidence>
<dbReference type="GO" id="GO:0032993">
    <property type="term" value="C:protein-DNA complex"/>
    <property type="evidence" value="ECO:0007669"/>
    <property type="project" value="TreeGrafter"/>
</dbReference>
<dbReference type="InterPro" id="IPR001867">
    <property type="entry name" value="OmpR/PhoB-type_DNA-bd"/>
</dbReference>
<dbReference type="RefSeq" id="WP_169503324.1">
    <property type="nucleotide sequence ID" value="NZ_JABBPN010000002.1"/>
</dbReference>
<dbReference type="SUPFAM" id="SSF52172">
    <property type="entry name" value="CheY-like"/>
    <property type="match status" value="1"/>
</dbReference>
<keyword evidence="4 7" id="KW-0238">DNA-binding</keyword>
<evidence type="ECO:0000256" key="5">
    <source>
        <dbReference type="ARBA" id="ARBA00023163"/>
    </source>
</evidence>
<dbReference type="Gene3D" id="3.40.50.2300">
    <property type="match status" value="1"/>
</dbReference>
<keyword evidence="11" id="KW-1185">Reference proteome</keyword>
<evidence type="ECO:0000256" key="3">
    <source>
        <dbReference type="ARBA" id="ARBA00023015"/>
    </source>
</evidence>
<dbReference type="InterPro" id="IPR016032">
    <property type="entry name" value="Sig_transdc_resp-reg_C-effctor"/>
</dbReference>
<feature type="modified residue" description="4-aspartylphosphate" evidence="6">
    <location>
        <position position="51"/>
    </location>
</feature>
<dbReference type="CDD" id="cd00383">
    <property type="entry name" value="trans_reg_C"/>
    <property type="match status" value="1"/>
</dbReference>
<feature type="DNA-binding region" description="OmpR/PhoB-type" evidence="7">
    <location>
        <begin position="124"/>
        <end position="226"/>
    </location>
</feature>
<dbReference type="SUPFAM" id="SSF46894">
    <property type="entry name" value="C-terminal effector domain of the bipartite response regulators"/>
    <property type="match status" value="1"/>
</dbReference>
<feature type="domain" description="Response regulatory" evidence="8">
    <location>
        <begin position="2"/>
        <end position="115"/>
    </location>
</feature>
<gene>
    <name evidence="10" type="ORF">HII30_02285</name>
</gene>
<dbReference type="GO" id="GO:0006355">
    <property type="term" value="P:regulation of DNA-templated transcription"/>
    <property type="evidence" value="ECO:0007669"/>
    <property type="project" value="InterPro"/>
</dbReference>
<dbReference type="EMBL" id="JABBPN010000002">
    <property type="protein sequence ID" value="NMO94616.1"/>
    <property type="molecule type" value="Genomic_DNA"/>
</dbReference>
<dbReference type="Gene3D" id="6.10.250.690">
    <property type="match status" value="1"/>
</dbReference>
<accession>A0A848M224</accession>
<keyword evidence="3" id="KW-0805">Transcription regulation</keyword>
<dbReference type="InterPro" id="IPR039420">
    <property type="entry name" value="WalR-like"/>
</dbReference>
<dbReference type="InterPro" id="IPR036388">
    <property type="entry name" value="WH-like_DNA-bd_sf"/>
</dbReference>
<evidence type="ECO:0000256" key="6">
    <source>
        <dbReference type="PROSITE-ProRule" id="PRU00169"/>
    </source>
</evidence>